<keyword evidence="4" id="KW-1003">Cell membrane</keyword>
<dbReference type="SUPFAM" id="SSF55785">
    <property type="entry name" value="PYP-like sensor domain (PAS domain)"/>
    <property type="match status" value="1"/>
</dbReference>
<keyword evidence="11 14" id="KW-1133">Transmembrane helix</keyword>
<dbReference type="Pfam" id="PF14689">
    <property type="entry name" value="SPOB_a"/>
    <property type="match status" value="1"/>
</dbReference>
<evidence type="ECO:0000259" key="15">
    <source>
        <dbReference type="PROSITE" id="PS50109"/>
    </source>
</evidence>
<dbReference type="eggNOG" id="COG3290">
    <property type="taxonomic scope" value="Bacteria"/>
</dbReference>
<dbReference type="STRING" id="370438.PTH_1349"/>
<feature type="domain" description="Histidine kinase" evidence="15">
    <location>
        <begin position="324"/>
        <end position="540"/>
    </location>
</feature>
<dbReference type="SMART" id="SM00091">
    <property type="entry name" value="PAS"/>
    <property type="match status" value="1"/>
</dbReference>
<dbReference type="InterPro" id="IPR033463">
    <property type="entry name" value="sCache_3"/>
</dbReference>
<dbReference type="PRINTS" id="PR00344">
    <property type="entry name" value="BCTRLSENSOR"/>
</dbReference>
<dbReference type="Pfam" id="PF00989">
    <property type="entry name" value="PAS"/>
    <property type="match status" value="1"/>
</dbReference>
<evidence type="ECO:0000256" key="11">
    <source>
        <dbReference type="ARBA" id="ARBA00022989"/>
    </source>
</evidence>
<dbReference type="NCBIfam" id="TIGR00229">
    <property type="entry name" value="sensory_box"/>
    <property type="match status" value="1"/>
</dbReference>
<accession>A5D2L2</accession>
<evidence type="ECO:0000256" key="13">
    <source>
        <dbReference type="ARBA" id="ARBA00023136"/>
    </source>
</evidence>
<dbReference type="InterPro" id="IPR039506">
    <property type="entry name" value="SPOB_a"/>
</dbReference>
<dbReference type="EC" id="2.7.13.3" evidence="3"/>
<dbReference type="KEGG" id="pth:PTH_1349"/>
<evidence type="ECO:0000256" key="7">
    <source>
        <dbReference type="ARBA" id="ARBA00022692"/>
    </source>
</evidence>
<dbReference type="InterPro" id="IPR005467">
    <property type="entry name" value="His_kinase_dom"/>
</dbReference>
<dbReference type="InterPro" id="IPR016120">
    <property type="entry name" value="Sig_transdc_His_kin_SpoOB"/>
</dbReference>
<evidence type="ECO:0000256" key="6">
    <source>
        <dbReference type="ARBA" id="ARBA00022679"/>
    </source>
</evidence>
<evidence type="ECO:0000256" key="2">
    <source>
        <dbReference type="ARBA" id="ARBA00004651"/>
    </source>
</evidence>
<dbReference type="Proteomes" id="UP000006556">
    <property type="component" value="Chromosome"/>
</dbReference>
<keyword evidence="9 17" id="KW-0418">Kinase</keyword>
<comment type="catalytic activity">
    <reaction evidence="1">
        <text>ATP + protein L-histidine = ADP + protein N-phospho-L-histidine.</text>
        <dbReference type="EC" id="2.7.13.3"/>
    </reaction>
</comment>
<keyword evidence="13 14" id="KW-0472">Membrane</keyword>
<feature type="transmembrane region" description="Helical" evidence="14">
    <location>
        <begin position="21"/>
        <end position="42"/>
    </location>
</feature>
<evidence type="ECO:0000256" key="12">
    <source>
        <dbReference type="ARBA" id="ARBA00023012"/>
    </source>
</evidence>
<dbReference type="SMART" id="SM00387">
    <property type="entry name" value="HATPase_c"/>
    <property type="match status" value="1"/>
</dbReference>
<dbReference type="PROSITE" id="PS50112">
    <property type="entry name" value="PAS"/>
    <property type="match status" value="1"/>
</dbReference>
<dbReference type="InterPro" id="IPR036890">
    <property type="entry name" value="HATPase_C_sf"/>
</dbReference>
<dbReference type="PROSITE" id="PS50109">
    <property type="entry name" value="HIS_KIN"/>
    <property type="match status" value="1"/>
</dbReference>
<comment type="subcellular location">
    <subcellularLocation>
        <location evidence="2">Cell membrane</location>
        <topology evidence="2">Multi-pass membrane protein</topology>
    </subcellularLocation>
</comment>
<dbReference type="Pfam" id="PF02518">
    <property type="entry name" value="HATPase_c"/>
    <property type="match status" value="1"/>
</dbReference>
<dbReference type="InterPro" id="IPR029151">
    <property type="entry name" value="Sensor-like_sf"/>
</dbReference>
<dbReference type="SUPFAM" id="SSF55890">
    <property type="entry name" value="Sporulation response regulatory protein Spo0B"/>
    <property type="match status" value="1"/>
</dbReference>
<dbReference type="GO" id="GO:0006355">
    <property type="term" value="P:regulation of DNA-templated transcription"/>
    <property type="evidence" value="ECO:0007669"/>
    <property type="project" value="InterPro"/>
</dbReference>
<dbReference type="Pfam" id="PF17203">
    <property type="entry name" value="sCache_3_2"/>
    <property type="match status" value="1"/>
</dbReference>
<keyword evidence="10" id="KW-0067">ATP-binding</keyword>
<evidence type="ECO:0000313" key="17">
    <source>
        <dbReference type="EMBL" id="BAF59530.1"/>
    </source>
</evidence>
<keyword evidence="12" id="KW-0902">Two-component regulatory system</keyword>
<dbReference type="InterPro" id="IPR000014">
    <property type="entry name" value="PAS"/>
</dbReference>
<dbReference type="PANTHER" id="PTHR43065">
    <property type="entry name" value="SENSOR HISTIDINE KINASE"/>
    <property type="match status" value="1"/>
</dbReference>
<feature type="transmembrane region" description="Helical" evidence="14">
    <location>
        <begin position="185"/>
        <end position="204"/>
    </location>
</feature>
<dbReference type="AlphaFoldDB" id="A5D2L2"/>
<evidence type="ECO:0000256" key="14">
    <source>
        <dbReference type="SAM" id="Phobius"/>
    </source>
</evidence>
<dbReference type="HOGENOM" id="CLU_020211_11_2_9"/>
<keyword evidence="5" id="KW-0597">Phosphoprotein</keyword>
<dbReference type="Gene3D" id="3.30.565.10">
    <property type="entry name" value="Histidine kinase-like ATPase, C-terminal domain"/>
    <property type="match status" value="1"/>
</dbReference>
<evidence type="ECO:0000313" key="18">
    <source>
        <dbReference type="Proteomes" id="UP000006556"/>
    </source>
</evidence>
<evidence type="ECO:0000256" key="1">
    <source>
        <dbReference type="ARBA" id="ARBA00000085"/>
    </source>
</evidence>
<dbReference type="CDD" id="cd00130">
    <property type="entry name" value="PAS"/>
    <property type="match status" value="1"/>
</dbReference>
<reference evidence="18" key="1">
    <citation type="journal article" date="2008" name="Genome Res.">
        <title>The genome of Pelotomaculum thermopropionicum reveals niche-associated evolution in anaerobic microbiota.</title>
        <authorList>
            <person name="Kosaka T."/>
            <person name="Kato S."/>
            <person name="Shimoyama T."/>
            <person name="Ishii S."/>
            <person name="Abe T."/>
            <person name="Watanabe K."/>
        </authorList>
    </citation>
    <scope>NUCLEOTIDE SEQUENCE [LARGE SCALE GENOMIC DNA]</scope>
    <source>
        <strain evidence="18">DSM 13744 / JCM 10971 / SI</strain>
    </source>
</reference>
<dbReference type="GO" id="GO:0000155">
    <property type="term" value="F:phosphorelay sensor kinase activity"/>
    <property type="evidence" value="ECO:0007669"/>
    <property type="project" value="InterPro"/>
</dbReference>
<evidence type="ECO:0000256" key="10">
    <source>
        <dbReference type="ARBA" id="ARBA00022840"/>
    </source>
</evidence>
<keyword evidence="7 14" id="KW-0812">Transmembrane</keyword>
<name>A5D2L2_PELTS</name>
<dbReference type="GO" id="GO:0005886">
    <property type="term" value="C:plasma membrane"/>
    <property type="evidence" value="ECO:0007669"/>
    <property type="project" value="UniProtKB-SubCell"/>
</dbReference>
<dbReference type="FunFam" id="1.10.287.130:FF:000011">
    <property type="entry name" value="Sensor histidine kinase DcuS"/>
    <property type="match status" value="1"/>
</dbReference>
<dbReference type="SUPFAM" id="SSF55874">
    <property type="entry name" value="ATPase domain of HSP90 chaperone/DNA topoisomerase II/histidine kinase"/>
    <property type="match status" value="1"/>
</dbReference>
<keyword evidence="6" id="KW-0808">Transferase</keyword>
<dbReference type="CDD" id="cd16915">
    <property type="entry name" value="HATPase_DpiB-CitA-like"/>
    <property type="match status" value="1"/>
</dbReference>
<dbReference type="GO" id="GO:0005524">
    <property type="term" value="F:ATP binding"/>
    <property type="evidence" value="ECO:0007669"/>
    <property type="project" value="UniProtKB-KW"/>
</dbReference>
<dbReference type="Gene3D" id="1.10.287.130">
    <property type="match status" value="1"/>
</dbReference>
<evidence type="ECO:0000256" key="3">
    <source>
        <dbReference type="ARBA" id="ARBA00012438"/>
    </source>
</evidence>
<dbReference type="InterPro" id="IPR035965">
    <property type="entry name" value="PAS-like_dom_sf"/>
</dbReference>
<dbReference type="InterPro" id="IPR003594">
    <property type="entry name" value="HATPase_dom"/>
</dbReference>
<proteinExistence type="predicted"/>
<sequence>MQKASLLTKNNKKKFLTLRTKMAILSFGSVFLSILIGGLIVVGKISVTLEKELGMRAMAIARTLAQFEEIQKNVGRPGGEVFIQPLAERTRLATGVEYIVIVDMEGRRYSHPVEDRIGKKFNDPDLGPALANNEYISSAEGVLGPSVRAFVPIKVDEGTRQVGVVIVGILTPTIGSILRTIQIQLYYSLGIGLAVGLLGSLYLARKIKSAMFSLEPEEIARLLEEREAAFQAMSEGIIAIDTEGRITIANNEAGRIIGKNREEIVGRHIKEVIPNTRLPEVLHTGIAHINTEMFLNDTMVLVRRVPIRFKGEIIGAVSTFQDKTEVNKLAEELTGVKAFVEALRVQNHEHMNKLHTIAGLIQLGKYQHALDYIFNLTEEQQELTRLLSKNIFDHSIAGLILGKYNRAKELRVEMEIDRNTFLKELPPSLETGGLVIIIGNLIENALDAVRRQQPDRRRVYFGLFDKPGSLEMIVRDSGPGIPEDARDKIFDQGFTTKGAANRGLGLYLVKRYVDLAQGSISLKCPDGGGTEFNIRIPKASNNYKES</sequence>
<evidence type="ECO:0000259" key="16">
    <source>
        <dbReference type="PROSITE" id="PS50112"/>
    </source>
</evidence>
<evidence type="ECO:0000256" key="9">
    <source>
        <dbReference type="ARBA" id="ARBA00022777"/>
    </source>
</evidence>
<dbReference type="EMBL" id="AP009389">
    <property type="protein sequence ID" value="BAF59530.1"/>
    <property type="molecule type" value="Genomic_DNA"/>
</dbReference>
<keyword evidence="8" id="KW-0547">Nucleotide-binding</keyword>
<dbReference type="SUPFAM" id="SSF103190">
    <property type="entry name" value="Sensory domain-like"/>
    <property type="match status" value="1"/>
</dbReference>
<keyword evidence="18" id="KW-1185">Reference proteome</keyword>
<protein>
    <recommendedName>
        <fullName evidence="3">histidine kinase</fullName>
        <ecNumber evidence="3">2.7.13.3</ecNumber>
    </recommendedName>
</protein>
<dbReference type="InterPro" id="IPR004358">
    <property type="entry name" value="Sig_transdc_His_kin-like_C"/>
</dbReference>
<dbReference type="InterPro" id="IPR013767">
    <property type="entry name" value="PAS_fold"/>
</dbReference>
<organism evidence="17 18">
    <name type="scientific">Pelotomaculum thermopropionicum (strain DSM 13744 / JCM 10971 / SI)</name>
    <dbReference type="NCBI Taxonomy" id="370438"/>
    <lineage>
        <taxon>Bacteria</taxon>
        <taxon>Bacillati</taxon>
        <taxon>Bacillota</taxon>
        <taxon>Clostridia</taxon>
        <taxon>Eubacteriales</taxon>
        <taxon>Desulfotomaculaceae</taxon>
        <taxon>Pelotomaculum</taxon>
    </lineage>
</organism>
<gene>
    <name evidence="17" type="primary">CitA</name>
    <name evidence="17" type="ordered locus">PTH_1349</name>
</gene>
<evidence type="ECO:0000256" key="8">
    <source>
        <dbReference type="ARBA" id="ARBA00022741"/>
    </source>
</evidence>
<evidence type="ECO:0000256" key="5">
    <source>
        <dbReference type="ARBA" id="ARBA00022553"/>
    </source>
</evidence>
<dbReference type="Gene3D" id="3.30.450.20">
    <property type="entry name" value="PAS domain"/>
    <property type="match status" value="2"/>
</dbReference>
<evidence type="ECO:0000256" key="4">
    <source>
        <dbReference type="ARBA" id="ARBA00022475"/>
    </source>
</evidence>
<feature type="domain" description="PAS" evidence="16">
    <location>
        <begin position="215"/>
        <end position="273"/>
    </location>
</feature>
<dbReference type="FunFam" id="3.30.450.20:FF:000018">
    <property type="entry name" value="Sensor histidine kinase DcuS"/>
    <property type="match status" value="1"/>
</dbReference>